<gene>
    <name evidence="1" type="ORF">BpHYR1_046128</name>
</gene>
<feature type="non-terminal residue" evidence="1">
    <location>
        <position position="1"/>
    </location>
</feature>
<sequence>FFVLVEKFKKKRLSHILSFCNNNNPCTLYETLSDVNPIRYRKQSFIYASNESFFYNKCVETLMGFVQKGL</sequence>
<dbReference type="AlphaFoldDB" id="A0A3M7P2A3"/>
<evidence type="ECO:0000313" key="1">
    <source>
        <dbReference type="EMBL" id="RMZ93143.1"/>
    </source>
</evidence>
<protein>
    <submittedName>
        <fullName evidence="1">Uncharacterized protein</fullName>
    </submittedName>
</protein>
<proteinExistence type="predicted"/>
<dbReference type="EMBL" id="REGN01014041">
    <property type="protein sequence ID" value="RMZ93143.1"/>
    <property type="molecule type" value="Genomic_DNA"/>
</dbReference>
<comment type="caution">
    <text evidence="1">The sequence shown here is derived from an EMBL/GenBank/DDBJ whole genome shotgun (WGS) entry which is preliminary data.</text>
</comment>
<keyword evidence="2" id="KW-1185">Reference proteome</keyword>
<accession>A0A3M7P2A3</accession>
<dbReference type="Proteomes" id="UP000276133">
    <property type="component" value="Unassembled WGS sequence"/>
</dbReference>
<organism evidence="1 2">
    <name type="scientific">Brachionus plicatilis</name>
    <name type="common">Marine rotifer</name>
    <name type="synonym">Brachionus muelleri</name>
    <dbReference type="NCBI Taxonomy" id="10195"/>
    <lineage>
        <taxon>Eukaryota</taxon>
        <taxon>Metazoa</taxon>
        <taxon>Spiralia</taxon>
        <taxon>Gnathifera</taxon>
        <taxon>Rotifera</taxon>
        <taxon>Eurotatoria</taxon>
        <taxon>Monogononta</taxon>
        <taxon>Pseudotrocha</taxon>
        <taxon>Ploima</taxon>
        <taxon>Brachionidae</taxon>
        <taxon>Brachionus</taxon>
    </lineage>
</organism>
<name>A0A3M7P2A3_BRAPC</name>
<evidence type="ECO:0000313" key="2">
    <source>
        <dbReference type="Proteomes" id="UP000276133"/>
    </source>
</evidence>
<reference evidence="1 2" key="1">
    <citation type="journal article" date="2018" name="Sci. Rep.">
        <title>Genomic signatures of local adaptation to the degree of environmental predictability in rotifers.</title>
        <authorList>
            <person name="Franch-Gras L."/>
            <person name="Hahn C."/>
            <person name="Garcia-Roger E.M."/>
            <person name="Carmona M.J."/>
            <person name="Serra M."/>
            <person name="Gomez A."/>
        </authorList>
    </citation>
    <scope>NUCLEOTIDE SEQUENCE [LARGE SCALE GENOMIC DNA]</scope>
    <source>
        <strain evidence="1">HYR1</strain>
    </source>
</reference>